<evidence type="ECO:0000313" key="2">
    <source>
        <dbReference type="Proteomes" id="UP000534294"/>
    </source>
</evidence>
<evidence type="ECO:0008006" key="3">
    <source>
        <dbReference type="Google" id="ProtNLM"/>
    </source>
</evidence>
<keyword evidence="2" id="KW-1185">Reference proteome</keyword>
<evidence type="ECO:0000313" key="1">
    <source>
        <dbReference type="EMBL" id="MBB5037856.1"/>
    </source>
</evidence>
<dbReference type="SUPFAM" id="SSF88713">
    <property type="entry name" value="Glycoside hydrolase/deacetylase"/>
    <property type="match status" value="1"/>
</dbReference>
<dbReference type="InterPro" id="IPR011330">
    <property type="entry name" value="Glyco_hydro/deAcase_b/a-brl"/>
</dbReference>
<dbReference type="AlphaFoldDB" id="A0A7W7YKG4"/>
<name>A0A7W7YKG4_9BACT</name>
<protein>
    <recommendedName>
        <fullName evidence="3">Polysaccharide deacetylase</fullName>
    </recommendedName>
</protein>
<reference evidence="1 2" key="1">
    <citation type="submission" date="2020-08" db="EMBL/GenBank/DDBJ databases">
        <title>Genomic Encyclopedia of Type Strains, Phase IV (KMG-IV): sequencing the most valuable type-strain genomes for metagenomic binning, comparative biology and taxonomic classification.</title>
        <authorList>
            <person name="Goeker M."/>
        </authorList>
    </citation>
    <scope>NUCLEOTIDE SEQUENCE [LARGE SCALE GENOMIC DNA]</scope>
    <source>
        <strain evidence="1 2">DSM 12251</strain>
    </source>
</reference>
<comment type="caution">
    <text evidence="1">The sequence shown here is derived from an EMBL/GenBank/DDBJ whole genome shotgun (WGS) entry which is preliminary data.</text>
</comment>
<organism evidence="1 2">
    <name type="scientific">Prosthecobacter dejongeii</name>
    <dbReference type="NCBI Taxonomy" id="48465"/>
    <lineage>
        <taxon>Bacteria</taxon>
        <taxon>Pseudomonadati</taxon>
        <taxon>Verrucomicrobiota</taxon>
        <taxon>Verrucomicrobiia</taxon>
        <taxon>Verrucomicrobiales</taxon>
        <taxon>Verrucomicrobiaceae</taxon>
        <taxon>Prosthecobacter</taxon>
    </lineage>
</organism>
<dbReference type="Proteomes" id="UP000534294">
    <property type="component" value="Unassembled WGS sequence"/>
</dbReference>
<dbReference type="Gene3D" id="3.20.20.370">
    <property type="entry name" value="Glycoside hydrolase/deacetylase"/>
    <property type="match status" value="1"/>
</dbReference>
<proteinExistence type="predicted"/>
<gene>
    <name evidence="1" type="ORF">HNQ64_002105</name>
</gene>
<dbReference type="RefSeq" id="WP_184208120.1">
    <property type="nucleotide sequence ID" value="NZ_JACHIF010000003.1"/>
</dbReference>
<dbReference type="EMBL" id="JACHIF010000003">
    <property type="protein sequence ID" value="MBB5037856.1"/>
    <property type="molecule type" value="Genomic_DNA"/>
</dbReference>
<dbReference type="GO" id="GO:0005975">
    <property type="term" value="P:carbohydrate metabolic process"/>
    <property type="evidence" value="ECO:0007669"/>
    <property type="project" value="InterPro"/>
</dbReference>
<accession>A0A7W7YKG4</accession>
<sequence>MMTTPSIQWPEGKKFAFTIFDDTDAATVANTGPVYALLRDLGFRTTKSVWPLEAIAPPVVVGGADCADKGYRAWALQLQEEGFEIGLHNVCCHHSTRDRIQTGLERFEEIFGHPPRSMANHTGCRENLYWGPDRVTGLHRLIYQAATFGRKGGFKGHVEGDPHFWGDLCKERITYARNFVFPDINTLRACPWMPYHDPLRPWVNQWYASSEGGGLESYLETLKEENQDQLEAEGGACIMYAHLGKFFRRDGVISDRFRFLMERLSQKNGWFVPVSTLLDYIVQQRGPLTLTDKDRREVERRWLWHKLTRGES</sequence>